<evidence type="ECO:0000313" key="3">
    <source>
        <dbReference type="EMBL" id="KAF8875956.1"/>
    </source>
</evidence>
<evidence type="ECO:0000256" key="1">
    <source>
        <dbReference type="SAM" id="MobiDB-lite"/>
    </source>
</evidence>
<feature type="compositionally biased region" description="Basic residues" evidence="1">
    <location>
        <begin position="572"/>
        <end position="587"/>
    </location>
</feature>
<dbReference type="Proteomes" id="UP000724874">
    <property type="component" value="Unassembled WGS sequence"/>
</dbReference>
<comment type="caution">
    <text evidence="3">The sequence shown here is derived from an EMBL/GenBank/DDBJ whole genome shotgun (WGS) entry which is preliminary data.</text>
</comment>
<name>A0A9P5NAR3_GYMJU</name>
<feature type="signal peptide" evidence="2">
    <location>
        <begin position="1"/>
        <end position="24"/>
    </location>
</feature>
<feature type="region of interest" description="Disordered" evidence="1">
    <location>
        <begin position="318"/>
        <end position="341"/>
    </location>
</feature>
<feature type="region of interest" description="Disordered" evidence="1">
    <location>
        <begin position="477"/>
        <end position="528"/>
    </location>
</feature>
<organism evidence="3 4">
    <name type="scientific">Gymnopilus junonius</name>
    <name type="common">Spectacular rustgill mushroom</name>
    <name type="synonym">Gymnopilus spectabilis subsp. junonius</name>
    <dbReference type="NCBI Taxonomy" id="109634"/>
    <lineage>
        <taxon>Eukaryota</taxon>
        <taxon>Fungi</taxon>
        <taxon>Dikarya</taxon>
        <taxon>Basidiomycota</taxon>
        <taxon>Agaricomycotina</taxon>
        <taxon>Agaricomycetes</taxon>
        <taxon>Agaricomycetidae</taxon>
        <taxon>Agaricales</taxon>
        <taxon>Agaricineae</taxon>
        <taxon>Hymenogastraceae</taxon>
        <taxon>Gymnopilus</taxon>
    </lineage>
</organism>
<keyword evidence="4" id="KW-1185">Reference proteome</keyword>
<protein>
    <recommendedName>
        <fullName evidence="5">HAUS augmin-like complex subunit 6 N-terminal domain-containing protein</fullName>
    </recommendedName>
</protein>
<feature type="region of interest" description="Disordered" evidence="1">
    <location>
        <begin position="545"/>
        <end position="595"/>
    </location>
</feature>
<proteinExistence type="predicted"/>
<feature type="region of interest" description="Disordered" evidence="1">
    <location>
        <begin position="702"/>
        <end position="732"/>
    </location>
</feature>
<reference evidence="3" key="1">
    <citation type="submission" date="2020-11" db="EMBL/GenBank/DDBJ databases">
        <authorList>
            <consortium name="DOE Joint Genome Institute"/>
            <person name="Ahrendt S."/>
            <person name="Riley R."/>
            <person name="Andreopoulos W."/>
            <person name="LaButti K."/>
            <person name="Pangilinan J."/>
            <person name="Ruiz-duenas F.J."/>
            <person name="Barrasa J.M."/>
            <person name="Sanchez-Garcia M."/>
            <person name="Camarero S."/>
            <person name="Miyauchi S."/>
            <person name="Serrano A."/>
            <person name="Linde D."/>
            <person name="Babiker R."/>
            <person name="Drula E."/>
            <person name="Ayuso-Fernandez I."/>
            <person name="Pacheco R."/>
            <person name="Padilla G."/>
            <person name="Ferreira P."/>
            <person name="Barriuso J."/>
            <person name="Kellner H."/>
            <person name="Castanera R."/>
            <person name="Alfaro M."/>
            <person name="Ramirez L."/>
            <person name="Pisabarro A.G."/>
            <person name="Kuo A."/>
            <person name="Tritt A."/>
            <person name="Lipzen A."/>
            <person name="He G."/>
            <person name="Yan M."/>
            <person name="Ng V."/>
            <person name="Cullen D."/>
            <person name="Martin F."/>
            <person name="Rosso M.-N."/>
            <person name="Henrissat B."/>
            <person name="Hibbett D."/>
            <person name="Martinez A.T."/>
            <person name="Grigoriev I.V."/>
        </authorList>
    </citation>
    <scope>NUCLEOTIDE SEQUENCE</scope>
    <source>
        <strain evidence="3">AH 44721</strain>
    </source>
</reference>
<evidence type="ECO:0000256" key="2">
    <source>
        <dbReference type="SAM" id="SignalP"/>
    </source>
</evidence>
<gene>
    <name evidence="3" type="ORF">CPB84DRAFT_1853108</name>
</gene>
<dbReference type="OrthoDB" id="5575722at2759"/>
<evidence type="ECO:0000313" key="4">
    <source>
        <dbReference type="Proteomes" id="UP000724874"/>
    </source>
</evidence>
<accession>A0A9P5NAR3</accession>
<sequence>MTLLSLPLSLILLVHLHILEYPHANNSEYDHDVFNPRKRGLRERAQTMEDVAYFLVSKLEGKNVKTVLPTYPCGQPSESLAFRTSLSKYLENLRHQCVYTSSSHARTPAKSTSRLKSSDSNMAWWWKDVVVRKSLLEECSGDKFERLILSLSTHALMKVSGPLSPDTMSILLRDQPAVYAASLARYQTTRHVWTKAASSLLRSEHDLQLVRESLSVVSSTKYASLSTERLQALVESKLQSLLQFRWTGEGGKKALFYFIELASLRRLSANLKDQAPLLQIDPAEAASIAPIVPSPLPIAAAHHPAQLKKFRRPVFQQPKGKLAASDRQPSSATPPVPTRSHAEIMLAPQLDSEKRVHQALVDALARTKRMGEELKMKVDELSRHASLSSPVHLATVAASSLNLFWTPTLASRASVTSADVSHHIDFNPKPTRELMLSLSLESEFDSLNVDSDDATAQDGHGDDELERKIRDIRVDVLPPYPTLPDPTVRMRHPSAPISKDAGGSKSKLPNKGQFLKSGIPSKVTNTSTAGQSLVNLPTHRELSSKPAFAAPIPPPPTSPLISPSKSSEMRSIRRKSVRFSMAKRRSGRPSMFRTFGNGLEDDVDKLIDETHDFPTDDEDSDSEFDHNVNVAGDGGITAFPRSPFKTPKKFLKSRTPINRIWTAGTPKADLKFQQKMRQSSLPWEVGGFGAGGGVAQFRVGRGDVDATPRPARTRLPASPSKEEEEDVFDDPPSMTLKDILLSADTSHFDLLELSSEDVGLGDGMLVDDASFIWE</sequence>
<evidence type="ECO:0008006" key="5">
    <source>
        <dbReference type="Google" id="ProtNLM"/>
    </source>
</evidence>
<dbReference type="EMBL" id="JADNYJ010000189">
    <property type="protein sequence ID" value="KAF8875956.1"/>
    <property type="molecule type" value="Genomic_DNA"/>
</dbReference>
<keyword evidence="2" id="KW-0732">Signal</keyword>
<dbReference type="AlphaFoldDB" id="A0A9P5NAR3"/>
<feature type="chain" id="PRO_5040289341" description="HAUS augmin-like complex subunit 6 N-terminal domain-containing protein" evidence="2">
    <location>
        <begin position="25"/>
        <end position="774"/>
    </location>
</feature>